<evidence type="ECO:0000256" key="1">
    <source>
        <dbReference type="SAM" id="Phobius"/>
    </source>
</evidence>
<sequence length="69" mass="8235">MKNLSVRSQNLIMILFLLLINILAFMSIDITDNEWIILFASSIFFMDFVIITMFIMFFIVYIGGIWERF</sequence>
<accession>A0A3S4FBW2</accession>
<keyword evidence="1" id="KW-1133">Transmembrane helix</keyword>
<keyword evidence="1" id="KW-0812">Transmembrane</keyword>
<evidence type="ECO:0000313" key="2">
    <source>
        <dbReference type="EMBL" id="VEA07900.1"/>
    </source>
</evidence>
<protein>
    <submittedName>
        <fullName evidence="2">Uncharacterized protein</fullName>
    </submittedName>
</protein>
<feature type="transmembrane region" description="Helical" evidence="1">
    <location>
        <begin position="12"/>
        <end position="30"/>
    </location>
</feature>
<dbReference type="AlphaFoldDB" id="A0A3S4FBW2"/>
<reference evidence="2 3" key="1">
    <citation type="submission" date="2018-12" db="EMBL/GenBank/DDBJ databases">
        <authorList>
            <consortium name="Pathogen Informatics"/>
        </authorList>
    </citation>
    <scope>NUCLEOTIDE SEQUENCE [LARGE SCALE GENOMIC DNA]</scope>
    <source>
        <strain evidence="2 3">NCTC7406</strain>
    </source>
</reference>
<dbReference type="Proteomes" id="UP000276345">
    <property type="component" value="Chromosome"/>
</dbReference>
<dbReference type="EMBL" id="LR134142">
    <property type="protein sequence ID" value="VEA07900.1"/>
    <property type="molecule type" value="Genomic_DNA"/>
</dbReference>
<keyword evidence="1" id="KW-0472">Membrane</keyword>
<gene>
    <name evidence="2" type="ORF">NCTC7406_03232</name>
</gene>
<feature type="transmembrane region" description="Helical" evidence="1">
    <location>
        <begin position="36"/>
        <end position="62"/>
    </location>
</feature>
<evidence type="ECO:0000313" key="3">
    <source>
        <dbReference type="Proteomes" id="UP000276345"/>
    </source>
</evidence>
<name>A0A3S4FBW2_SALET</name>
<proteinExistence type="predicted"/>
<organism evidence="2 3">
    <name type="scientific">Salmonella enterica subsp. enterica serovar Sanjuan</name>
    <dbReference type="NCBI Taxonomy" id="1160765"/>
    <lineage>
        <taxon>Bacteria</taxon>
        <taxon>Pseudomonadati</taxon>
        <taxon>Pseudomonadota</taxon>
        <taxon>Gammaproteobacteria</taxon>
        <taxon>Enterobacterales</taxon>
        <taxon>Enterobacteriaceae</taxon>
        <taxon>Salmonella</taxon>
    </lineage>
</organism>